<dbReference type="InterPro" id="IPR003593">
    <property type="entry name" value="AAA+_ATPase"/>
</dbReference>
<name>B8IM08_METNO</name>
<proteinExistence type="inferred from homology"/>
<evidence type="ECO:0000256" key="11">
    <source>
        <dbReference type="ARBA" id="ARBA00023136"/>
    </source>
</evidence>
<dbReference type="GO" id="GO:0016887">
    <property type="term" value="F:ATP hydrolysis activity"/>
    <property type="evidence" value="ECO:0007669"/>
    <property type="project" value="InterPro"/>
</dbReference>
<accession>B8IM08</accession>
<keyword evidence="5" id="KW-0997">Cell inner membrane</keyword>
<dbReference type="PROSITE" id="PS50893">
    <property type="entry name" value="ABC_TRANSPORTER_2"/>
    <property type="match status" value="2"/>
</dbReference>
<comment type="similarity">
    <text evidence="13">Belongs to the ABC transporter superfamily. Glutathione importer (TC 3.A.1.5.11) family.</text>
</comment>
<dbReference type="PROSITE" id="PS00211">
    <property type="entry name" value="ABC_TRANSPORTER_1"/>
    <property type="match status" value="2"/>
</dbReference>
<organism evidence="18 19">
    <name type="scientific">Methylobacterium nodulans (strain LMG 21967 / CNCM I-2342 / ORS 2060)</name>
    <dbReference type="NCBI Taxonomy" id="460265"/>
    <lineage>
        <taxon>Bacteria</taxon>
        <taxon>Pseudomonadati</taxon>
        <taxon>Pseudomonadota</taxon>
        <taxon>Alphaproteobacteria</taxon>
        <taxon>Hyphomicrobiales</taxon>
        <taxon>Methylobacteriaceae</taxon>
        <taxon>Methylobacterium</taxon>
    </lineage>
</organism>
<evidence type="ECO:0000256" key="2">
    <source>
        <dbReference type="ARBA" id="ARBA00011469"/>
    </source>
</evidence>
<dbReference type="NCBIfam" id="NF007739">
    <property type="entry name" value="PRK10419.1"/>
    <property type="match status" value="2"/>
</dbReference>
<dbReference type="RefSeq" id="WP_015928048.1">
    <property type="nucleotide sequence ID" value="NC_011894.1"/>
</dbReference>
<evidence type="ECO:0000256" key="15">
    <source>
        <dbReference type="ARBA" id="ARBA00041187"/>
    </source>
</evidence>
<dbReference type="Gene3D" id="3.40.50.300">
    <property type="entry name" value="P-loop containing nucleotide triphosphate hydrolases"/>
    <property type="match status" value="2"/>
</dbReference>
<comment type="subcellular location">
    <subcellularLocation>
        <location evidence="1">Cell inner membrane</location>
        <topology evidence="1">Peripheral membrane protein</topology>
    </subcellularLocation>
</comment>
<evidence type="ECO:0000256" key="5">
    <source>
        <dbReference type="ARBA" id="ARBA00022519"/>
    </source>
</evidence>
<keyword evidence="8" id="KW-0378">Hydrolase</keyword>
<evidence type="ECO:0000256" key="1">
    <source>
        <dbReference type="ARBA" id="ARBA00004417"/>
    </source>
</evidence>
<dbReference type="Proteomes" id="UP000008207">
    <property type="component" value="Chromosome"/>
</dbReference>
<evidence type="ECO:0000259" key="17">
    <source>
        <dbReference type="PROSITE" id="PS50893"/>
    </source>
</evidence>
<evidence type="ECO:0000256" key="10">
    <source>
        <dbReference type="ARBA" id="ARBA00022967"/>
    </source>
</evidence>
<keyword evidence="3" id="KW-0813">Transport</keyword>
<dbReference type="eggNOG" id="COG4172">
    <property type="taxonomic scope" value="Bacteria"/>
</dbReference>
<gene>
    <name evidence="18" type="ordered locus">Mnod_1353</name>
</gene>
<dbReference type="GO" id="GO:0055085">
    <property type="term" value="P:transmembrane transport"/>
    <property type="evidence" value="ECO:0007669"/>
    <property type="project" value="UniProtKB-ARBA"/>
</dbReference>
<dbReference type="KEGG" id="mno:Mnod_1353"/>
<dbReference type="STRING" id="460265.Mnod_1353"/>
<dbReference type="AlphaFoldDB" id="B8IM08"/>
<dbReference type="InterPro" id="IPR050319">
    <property type="entry name" value="ABC_transp_ATP-bind"/>
</dbReference>
<evidence type="ECO:0000256" key="12">
    <source>
        <dbReference type="ARBA" id="ARBA00037530"/>
    </source>
</evidence>
<dbReference type="SMART" id="SM00382">
    <property type="entry name" value="AAA"/>
    <property type="match status" value="2"/>
</dbReference>
<feature type="domain" description="ABC transporter" evidence="17">
    <location>
        <begin position="300"/>
        <end position="550"/>
    </location>
</feature>
<dbReference type="EMBL" id="CP001349">
    <property type="protein sequence ID" value="ACL56352.1"/>
    <property type="molecule type" value="Genomic_DNA"/>
</dbReference>
<dbReference type="FunFam" id="3.40.50.300:FF:000016">
    <property type="entry name" value="Oligopeptide ABC transporter ATP-binding component"/>
    <property type="match status" value="2"/>
</dbReference>
<evidence type="ECO:0000256" key="13">
    <source>
        <dbReference type="ARBA" id="ARBA00038416"/>
    </source>
</evidence>
<dbReference type="InterPro" id="IPR017871">
    <property type="entry name" value="ABC_transporter-like_CS"/>
</dbReference>
<evidence type="ECO:0000256" key="9">
    <source>
        <dbReference type="ARBA" id="ARBA00022840"/>
    </source>
</evidence>
<dbReference type="GO" id="GO:0015833">
    <property type="term" value="P:peptide transport"/>
    <property type="evidence" value="ECO:0007669"/>
    <property type="project" value="InterPro"/>
</dbReference>
<comment type="subunit">
    <text evidence="2">The complex is composed of two ATP-binding proteins (GsiA), two transmembrane proteins (GsiC and GsiD) and a solute-binding protein (GsiB).</text>
</comment>
<dbReference type="EC" id="7.4.2.10" evidence="14"/>
<evidence type="ECO:0000256" key="6">
    <source>
        <dbReference type="ARBA" id="ARBA00022737"/>
    </source>
</evidence>
<dbReference type="CDD" id="cd03257">
    <property type="entry name" value="ABC_NikE_OppD_transporters"/>
    <property type="match status" value="2"/>
</dbReference>
<keyword evidence="10" id="KW-1278">Translocase</keyword>
<keyword evidence="6" id="KW-0677">Repeat</keyword>
<sequence>MTPILSVRNLATAFRVEGAWRPVVHGVSFDIGPKETVALVGESGSGKSVTALSLMRLTPRDASRITGEVRLQGRDLLGLPEAEMRKIRGGDIAMIFQEPMTSLNPVLTVGFQIAEALMAHHGLSRTQAEAETVRLFDKVRIPAAASRVHDHPHRFSGGMRQRVMIAMALACRPKLLIADEPTTALDVTIQAQILDLIKLLQDEEGMSVLFITHDMGVVAEIADRTVVMLDGRAVESGPTEEIFRRPTHPYSRALLAAVPALGAMGDRAQPARFPVVDRVTGEALAPAESADTVVAGRPVLEVKGLTTRFEIRGGLFGRLRGRVHAVENVSFDLQAGETLALVGESGCGKSTTGRSVLRLIEPQSGSVLLDGEDILALGPGSLRERRRRMQMIFQDPFASLDPRMSVGAAIAEPLLINRLASRREAQARAADLLTRVGLKPEMAGRFPHEFSGGQRQRICIARALALEPRLIVADESVSALDVSVKAQVVNLLLDLQASLRLAYLFISHDMAVVERVSHRVAVMYLGEIVEIGPRAAIFGAPRHPYTRKLLAAVPVPDPARRRSRHGVRADEIRSPIRPVDYEPPERRYREVSPGHVVQEWGPEWEETGVPAAA</sequence>
<evidence type="ECO:0000256" key="3">
    <source>
        <dbReference type="ARBA" id="ARBA00022448"/>
    </source>
</evidence>
<evidence type="ECO:0000313" key="18">
    <source>
        <dbReference type="EMBL" id="ACL56352.1"/>
    </source>
</evidence>
<dbReference type="InterPro" id="IPR027417">
    <property type="entry name" value="P-loop_NTPase"/>
</dbReference>
<evidence type="ECO:0000256" key="8">
    <source>
        <dbReference type="ARBA" id="ARBA00022801"/>
    </source>
</evidence>
<dbReference type="HOGENOM" id="CLU_000604_86_2_5"/>
<evidence type="ECO:0000256" key="16">
    <source>
        <dbReference type="ARBA" id="ARBA00047640"/>
    </source>
</evidence>
<evidence type="ECO:0000256" key="7">
    <source>
        <dbReference type="ARBA" id="ARBA00022741"/>
    </source>
</evidence>
<evidence type="ECO:0000256" key="4">
    <source>
        <dbReference type="ARBA" id="ARBA00022475"/>
    </source>
</evidence>
<keyword evidence="4" id="KW-1003">Cell membrane</keyword>
<reference evidence="18 19" key="1">
    <citation type="submission" date="2009-01" db="EMBL/GenBank/DDBJ databases">
        <title>Complete sequence of chromosome of Methylobacterium nodulans ORS 2060.</title>
        <authorList>
            <consortium name="US DOE Joint Genome Institute"/>
            <person name="Lucas S."/>
            <person name="Copeland A."/>
            <person name="Lapidus A."/>
            <person name="Glavina del Rio T."/>
            <person name="Dalin E."/>
            <person name="Tice H."/>
            <person name="Bruce D."/>
            <person name="Goodwin L."/>
            <person name="Pitluck S."/>
            <person name="Sims D."/>
            <person name="Brettin T."/>
            <person name="Detter J.C."/>
            <person name="Han C."/>
            <person name="Larimer F."/>
            <person name="Land M."/>
            <person name="Hauser L."/>
            <person name="Kyrpides N."/>
            <person name="Ivanova N."/>
            <person name="Marx C.J."/>
            <person name="Richardson P."/>
        </authorList>
    </citation>
    <scope>NUCLEOTIDE SEQUENCE [LARGE SCALE GENOMIC DNA]</scope>
    <source>
        <strain evidence="19">LMG 21967 / CNCM I-2342 / ORS 2060</strain>
    </source>
</reference>
<dbReference type="InterPro" id="IPR003439">
    <property type="entry name" value="ABC_transporter-like_ATP-bd"/>
</dbReference>
<evidence type="ECO:0000256" key="14">
    <source>
        <dbReference type="ARBA" id="ARBA00039050"/>
    </source>
</evidence>
<dbReference type="GO" id="GO:0005886">
    <property type="term" value="C:plasma membrane"/>
    <property type="evidence" value="ECO:0007669"/>
    <property type="project" value="UniProtKB-SubCell"/>
</dbReference>
<dbReference type="SUPFAM" id="SSF52540">
    <property type="entry name" value="P-loop containing nucleoside triphosphate hydrolases"/>
    <property type="match status" value="2"/>
</dbReference>
<dbReference type="InterPro" id="IPR013563">
    <property type="entry name" value="Oligopep_ABC_C"/>
</dbReference>
<dbReference type="Pfam" id="PF08352">
    <property type="entry name" value="oligo_HPY"/>
    <property type="match status" value="2"/>
</dbReference>
<comment type="function">
    <text evidence="12">Part of the ABC transporter complex GsiABCD involved in glutathione import. Responsible for energy coupling to the transport system.</text>
</comment>
<dbReference type="OrthoDB" id="9802264at2"/>
<feature type="domain" description="ABC transporter" evidence="17">
    <location>
        <begin position="5"/>
        <end position="255"/>
    </location>
</feature>
<dbReference type="PANTHER" id="PTHR43776:SF15">
    <property type="entry name" value="GLUTATHIONE IMPORT ATP-BINDING PROTEIN GSIA"/>
    <property type="match status" value="1"/>
</dbReference>
<comment type="catalytic activity">
    <reaction evidence="16">
        <text>glutathione(out) + ATP + H2O = glutathione(in) + ADP + phosphate + H(+)</text>
        <dbReference type="Rhea" id="RHEA:29791"/>
        <dbReference type="ChEBI" id="CHEBI:15377"/>
        <dbReference type="ChEBI" id="CHEBI:15378"/>
        <dbReference type="ChEBI" id="CHEBI:30616"/>
        <dbReference type="ChEBI" id="CHEBI:43474"/>
        <dbReference type="ChEBI" id="CHEBI:57925"/>
        <dbReference type="ChEBI" id="CHEBI:456216"/>
        <dbReference type="EC" id="7.4.2.10"/>
    </reaction>
</comment>
<protein>
    <recommendedName>
        <fullName evidence="15">Glutathione import ATP-binding protein GsiA</fullName>
        <ecNumber evidence="14">7.4.2.10</ecNumber>
    </recommendedName>
</protein>
<dbReference type="PANTHER" id="PTHR43776">
    <property type="entry name" value="TRANSPORT ATP-BINDING PROTEIN"/>
    <property type="match status" value="1"/>
</dbReference>
<keyword evidence="11" id="KW-0472">Membrane</keyword>
<dbReference type="GO" id="GO:0005524">
    <property type="term" value="F:ATP binding"/>
    <property type="evidence" value="ECO:0007669"/>
    <property type="project" value="UniProtKB-KW"/>
</dbReference>
<dbReference type="NCBIfam" id="NF008453">
    <property type="entry name" value="PRK11308.1"/>
    <property type="match status" value="2"/>
</dbReference>
<keyword evidence="9" id="KW-0067">ATP-binding</keyword>
<keyword evidence="7" id="KW-0547">Nucleotide-binding</keyword>
<keyword evidence="19" id="KW-1185">Reference proteome</keyword>
<evidence type="ECO:0000313" key="19">
    <source>
        <dbReference type="Proteomes" id="UP000008207"/>
    </source>
</evidence>
<dbReference type="Pfam" id="PF00005">
    <property type="entry name" value="ABC_tran"/>
    <property type="match status" value="2"/>
</dbReference>